<protein>
    <submittedName>
        <fullName evidence="1">Uncharacterized protein</fullName>
    </submittedName>
</protein>
<dbReference type="EMBL" id="CAJJDP010000016">
    <property type="protein sequence ID" value="CAD8144157.1"/>
    <property type="molecule type" value="Genomic_DNA"/>
</dbReference>
<evidence type="ECO:0000313" key="1">
    <source>
        <dbReference type="EMBL" id="CAD8144157.1"/>
    </source>
</evidence>
<dbReference type="AlphaFoldDB" id="A0A8S1SY28"/>
<proteinExistence type="predicted"/>
<name>A0A8S1SY28_PAROT</name>
<evidence type="ECO:0000313" key="2">
    <source>
        <dbReference type="Proteomes" id="UP000683925"/>
    </source>
</evidence>
<keyword evidence="2" id="KW-1185">Reference proteome</keyword>
<sequence length="91" mass="11037">MRYNLCFKLLTQTYISLQKFIQIFHPNITTFLQKIHLNKAIFPPIIVRKSARSPQNPLLNHYFLRFNNIFDVPKIKPINQFYIHKKKDLKH</sequence>
<dbReference type="Proteomes" id="UP000683925">
    <property type="component" value="Unassembled WGS sequence"/>
</dbReference>
<accession>A0A8S1SY28</accession>
<organism evidence="1 2">
    <name type="scientific">Paramecium octaurelia</name>
    <dbReference type="NCBI Taxonomy" id="43137"/>
    <lineage>
        <taxon>Eukaryota</taxon>
        <taxon>Sar</taxon>
        <taxon>Alveolata</taxon>
        <taxon>Ciliophora</taxon>
        <taxon>Intramacronucleata</taxon>
        <taxon>Oligohymenophorea</taxon>
        <taxon>Peniculida</taxon>
        <taxon>Parameciidae</taxon>
        <taxon>Paramecium</taxon>
    </lineage>
</organism>
<reference evidence="1" key="1">
    <citation type="submission" date="2021-01" db="EMBL/GenBank/DDBJ databases">
        <authorList>
            <consortium name="Genoscope - CEA"/>
            <person name="William W."/>
        </authorList>
    </citation>
    <scope>NUCLEOTIDE SEQUENCE</scope>
</reference>
<gene>
    <name evidence="1" type="ORF">POCTA_138.1.T0160005</name>
</gene>
<comment type="caution">
    <text evidence="1">The sequence shown here is derived from an EMBL/GenBank/DDBJ whole genome shotgun (WGS) entry which is preliminary data.</text>
</comment>